<evidence type="ECO:0000313" key="1">
    <source>
        <dbReference type="EMBL" id="KKN29099.1"/>
    </source>
</evidence>
<reference evidence="1" key="1">
    <citation type="journal article" date="2015" name="Nature">
        <title>Complex archaea that bridge the gap between prokaryotes and eukaryotes.</title>
        <authorList>
            <person name="Spang A."/>
            <person name="Saw J.H."/>
            <person name="Jorgensen S.L."/>
            <person name="Zaremba-Niedzwiedzka K."/>
            <person name="Martijn J."/>
            <person name="Lind A.E."/>
            <person name="van Eijk R."/>
            <person name="Schleper C."/>
            <person name="Guy L."/>
            <person name="Ettema T.J."/>
        </authorList>
    </citation>
    <scope>NUCLEOTIDE SEQUENCE</scope>
</reference>
<sequence length="865" mass="96281">MGLGTSDIFEGASELSDHEVRELVRAGDTEQAQLALESWRAHDSWERVIELVGCTDLPVPGEWEAYLYEFDAVQRERDTSGHIPLSSDERYRAALDNLQAPARYYFSGFANPRANSEPKRTQLRAYRKQSPGREILWDVLYASTLKVRNRAQAERAYSLCRPAVKMDWDTVDASETGNLALLICLRSALATKDITMIRKTLALLWPQISNAGSDADHAVLVNLRASEVPEFDSTQIDAFGTGLTTVYLSRLYRDLCIGKELNGHLDQLEELLTDRGWEDIPGGATVSIRFTHFREPGPCACAITDDTLCDLIRLQQGALSGIETPQGRRLAALCHAIGGVASAGLGEGETNADIRQLTEDQGTHWAQRGIARRTLRTGQQHLLGAALKHLKRGYEMLGLRQNRADPFDLWLWGTDMIQQELGRVLQWVLSLADEAALNQAMWDVVYPTLKELWERMDEDEVEAVTHTDGRADLLVKVAKSQLLDHRCPEMYDLLESLSALGRPREAVSLACTCIEAVDDPDPLIIHLVELAVEAYPPKQALEIIEPYGGRLVDDSARNEFSEHEEALMEAISGGAADPAQHWMLFDPAVPPGQRRCFAEHELSNVFQLGAAVTFLASPTGQSLLPYKETNDEFGIWSDDWPRVLKNLLSQQLLQIRVDSPKDSFTVDGEGQISWIPAYVELAVNLSVPGDAGKSQSGIIVSLPAIVRRYVLETNLADLLSFWRALVQGEAEAYYFACLNHFRLPTERVGDETEMFTDVAETYSLSDLMNLIYNSCQSAAGEQKAKGLSNPHARNMAKKIVSNRIERARSEGWDIKKGYRSDLMPASYLVLYFRTEFLPLGASIYEEQAPNAEAIAAALDTLKVTS</sequence>
<organism evidence="1">
    <name type="scientific">marine sediment metagenome</name>
    <dbReference type="NCBI Taxonomy" id="412755"/>
    <lineage>
        <taxon>unclassified sequences</taxon>
        <taxon>metagenomes</taxon>
        <taxon>ecological metagenomes</taxon>
    </lineage>
</organism>
<accession>A0A0F9PG15</accession>
<name>A0A0F9PG15_9ZZZZ</name>
<gene>
    <name evidence="1" type="ORF">LCGC14_0847670</name>
</gene>
<dbReference type="EMBL" id="LAZR01002511">
    <property type="protein sequence ID" value="KKN29099.1"/>
    <property type="molecule type" value="Genomic_DNA"/>
</dbReference>
<comment type="caution">
    <text evidence="1">The sequence shown here is derived from an EMBL/GenBank/DDBJ whole genome shotgun (WGS) entry which is preliminary data.</text>
</comment>
<protein>
    <submittedName>
        <fullName evidence="1">Uncharacterized protein</fullName>
    </submittedName>
</protein>
<dbReference type="AlphaFoldDB" id="A0A0F9PG15"/>
<proteinExistence type="predicted"/>